<organism evidence="1 2">
    <name type="scientific">Panagrolaimus sp. ES5</name>
    <dbReference type="NCBI Taxonomy" id="591445"/>
    <lineage>
        <taxon>Eukaryota</taxon>
        <taxon>Metazoa</taxon>
        <taxon>Ecdysozoa</taxon>
        <taxon>Nematoda</taxon>
        <taxon>Chromadorea</taxon>
        <taxon>Rhabditida</taxon>
        <taxon>Tylenchina</taxon>
        <taxon>Panagrolaimomorpha</taxon>
        <taxon>Panagrolaimoidea</taxon>
        <taxon>Panagrolaimidae</taxon>
        <taxon>Panagrolaimus</taxon>
    </lineage>
</organism>
<evidence type="ECO:0000313" key="1">
    <source>
        <dbReference type="Proteomes" id="UP000887579"/>
    </source>
</evidence>
<reference evidence="2" key="1">
    <citation type="submission" date="2022-11" db="UniProtKB">
        <authorList>
            <consortium name="WormBaseParasite"/>
        </authorList>
    </citation>
    <scope>IDENTIFICATION</scope>
</reference>
<sequence>MQMGLLVILSLSILDYFLGTLIPVSDEKRLRGATMTDNLLPNFRDGYNFFTVFSIYFPAATGIMAGANISGDLADPQKAIPLGTLSAIFLTTIVYILTIWTTGSTCVRDADGISFPEIDSNSTSMFQSYIIPECATNNTCPYGLMNYFQVMETGALWGPLITAGIFAATLSSALASLVSAPKIFQAVCKDRLFPYITAFAKGSGKDEEPRRAYLLGFGISMIMILIGDLNAIAPIISNFFLCSYALINYACFDNSFADSPGFRPAFKFYNMWVSLVGALLCISVMFVVSWATALLTFMFFAAIYFYLVHRKPDVNWGSSTQAHTYRNALLGLIKLENTIEHVKNFRPQVLVLTGNPAARPSLVDFAYNITRGNSLMICGHVVPVSLSFLLGYAGTQSLFQIAGLGRLKPNIVMIGFKQNWATDSLEATNDYFGLIQDSFDSGMSVMVLRNAAGGLDFSDMMREQNIGDVSKLKIPEVVVDEKLKRNESDISTEKQFHQKSSELIENEEDDFPLDLLNEYLDEDLEDGDNDDEEDQEEGSDENYSQSEGSSDKRRYPSTGTDTYSSADEVKIKISENQNGKNVKIEDVEAGLTKTSAFERRSLIRRRSSRRLTTAQRELLSSINRFQRKVKKGRIDVWWLYDDGGLTLLIPYLLTQPKSYLENAELRVFTISTSASGMEQEARNMAALLSKFRINFSDVMVIPDVHKKPQASTTLPVPRKGLISSCLYMAWIDMMTKNLPPTLLVRGNQTSVLTFYS</sequence>
<name>A0AC34FV07_9BILA</name>
<protein>
    <submittedName>
        <fullName evidence="2">Uncharacterized protein</fullName>
    </submittedName>
</protein>
<accession>A0AC34FV07</accession>
<dbReference type="Proteomes" id="UP000887579">
    <property type="component" value="Unplaced"/>
</dbReference>
<dbReference type="WBParaSite" id="ES5_v2.g21037.t1">
    <property type="protein sequence ID" value="ES5_v2.g21037.t1"/>
    <property type="gene ID" value="ES5_v2.g21037"/>
</dbReference>
<evidence type="ECO:0000313" key="2">
    <source>
        <dbReference type="WBParaSite" id="ES5_v2.g21037.t1"/>
    </source>
</evidence>
<proteinExistence type="predicted"/>